<dbReference type="Proteomes" id="UP000009183">
    <property type="component" value="Chromosome 9"/>
</dbReference>
<sequence>MAQLSQLTQYIESYVDSSRSSTQQAASVDAIAYLLKNDILTLETLVTEMGMYLTTTDNIIRTRETKKNVLIEEKIQEKEKIQKKEKKPREG</sequence>
<evidence type="ECO:0000313" key="2">
    <source>
        <dbReference type="Proteomes" id="UP000009183"/>
    </source>
</evidence>
<organism evidence="1 2">
    <name type="scientific">Vitis vinifera</name>
    <name type="common">Grape</name>
    <dbReference type="NCBI Taxonomy" id="29760"/>
    <lineage>
        <taxon>Eukaryota</taxon>
        <taxon>Viridiplantae</taxon>
        <taxon>Streptophyta</taxon>
        <taxon>Embryophyta</taxon>
        <taxon>Tracheophyta</taxon>
        <taxon>Spermatophyta</taxon>
        <taxon>Magnoliopsida</taxon>
        <taxon>eudicotyledons</taxon>
        <taxon>Gunneridae</taxon>
        <taxon>Pentapetalae</taxon>
        <taxon>rosids</taxon>
        <taxon>Vitales</taxon>
        <taxon>Vitaceae</taxon>
        <taxon>Viteae</taxon>
        <taxon>Vitis</taxon>
    </lineage>
</organism>
<evidence type="ECO:0000313" key="1">
    <source>
        <dbReference type="EMBL" id="CCB59423.1"/>
    </source>
</evidence>
<reference evidence="2" key="1">
    <citation type="journal article" date="2007" name="Nature">
        <title>The grapevine genome sequence suggests ancestral hexaploidization in major angiosperm phyla.</title>
        <authorList>
            <consortium name="The French-Italian Public Consortium for Grapevine Genome Characterization."/>
            <person name="Jaillon O."/>
            <person name="Aury J.-M."/>
            <person name="Noel B."/>
            <person name="Policriti A."/>
            <person name="Clepet C."/>
            <person name="Casagrande A."/>
            <person name="Choisne N."/>
            <person name="Aubourg S."/>
            <person name="Vitulo N."/>
            <person name="Jubin C."/>
            <person name="Vezzi A."/>
            <person name="Legeai F."/>
            <person name="Hugueney P."/>
            <person name="Dasilva C."/>
            <person name="Horner D."/>
            <person name="Mica E."/>
            <person name="Jublot D."/>
            <person name="Poulain J."/>
            <person name="Bruyere C."/>
            <person name="Billault A."/>
            <person name="Segurens B."/>
            <person name="Gouyvenoux M."/>
            <person name="Ugarte E."/>
            <person name="Cattonaro F."/>
            <person name="Anthouard V."/>
            <person name="Vico V."/>
            <person name="Del Fabbro C."/>
            <person name="Alaux M."/>
            <person name="Di Gaspero G."/>
            <person name="Dumas V."/>
            <person name="Felice N."/>
            <person name="Paillard S."/>
            <person name="Juman I."/>
            <person name="Moroldo M."/>
            <person name="Scalabrin S."/>
            <person name="Canaguier A."/>
            <person name="Le Clainche I."/>
            <person name="Malacrida G."/>
            <person name="Durand E."/>
            <person name="Pesole G."/>
            <person name="Laucou V."/>
            <person name="Chatelet P."/>
            <person name="Merdinoglu D."/>
            <person name="Delledonne M."/>
            <person name="Pezzotti M."/>
            <person name="Lecharny A."/>
            <person name="Scarpelli C."/>
            <person name="Artiguenave F."/>
            <person name="Pe M.E."/>
            <person name="Valle G."/>
            <person name="Morgante M."/>
            <person name="Caboche M."/>
            <person name="Adam-Blondon A.-F."/>
            <person name="Weissenbach J."/>
            <person name="Quetier F."/>
            <person name="Wincker P."/>
        </authorList>
    </citation>
    <scope>NUCLEOTIDE SEQUENCE [LARGE SCALE GENOMIC DNA]</scope>
    <source>
        <strain evidence="2">cv. Pinot noir / PN40024</strain>
    </source>
</reference>
<dbReference type="eggNOG" id="KOG1967">
    <property type="taxonomic scope" value="Eukaryota"/>
</dbReference>
<accession>F6HYA0</accession>
<proteinExistence type="predicted"/>
<dbReference type="OrthoDB" id="342900at2759"/>
<dbReference type="EMBL" id="FN596494">
    <property type="protein sequence ID" value="CCB59423.1"/>
    <property type="molecule type" value="Genomic_DNA"/>
</dbReference>
<dbReference type="PaxDb" id="29760-VIT_09s0002g03480.t01"/>
<protein>
    <submittedName>
        <fullName evidence="1">Uncharacterized protein</fullName>
    </submittedName>
</protein>
<gene>
    <name evidence="1" type="ordered locus">VIT_09s0002g03480</name>
</gene>
<dbReference type="STRING" id="29760.F6HYA0"/>
<dbReference type="AlphaFoldDB" id="F6HYA0"/>
<keyword evidence="2" id="KW-1185">Reference proteome</keyword>
<dbReference type="HOGENOM" id="CLU_2431479_0_0_1"/>
<dbReference type="InParanoid" id="F6HYA0"/>
<name>F6HYA0_VITVI</name>
<dbReference type="ExpressionAtlas" id="F6HYA0">
    <property type="expression patterns" value="baseline and differential"/>
</dbReference>